<accession>A0A6A6S651</accession>
<reference evidence="3" key="1">
    <citation type="journal article" date="2020" name="Stud. Mycol.">
        <title>101 Dothideomycetes genomes: a test case for predicting lifestyles and emergence of pathogens.</title>
        <authorList>
            <person name="Haridas S."/>
            <person name="Albert R."/>
            <person name="Binder M."/>
            <person name="Bloem J."/>
            <person name="Labutti K."/>
            <person name="Salamov A."/>
            <person name="Andreopoulos B."/>
            <person name="Baker S."/>
            <person name="Barry K."/>
            <person name="Bills G."/>
            <person name="Bluhm B."/>
            <person name="Cannon C."/>
            <person name="Castanera R."/>
            <person name="Culley D."/>
            <person name="Daum C."/>
            <person name="Ezra D."/>
            <person name="Gonzalez J."/>
            <person name="Henrissat B."/>
            <person name="Kuo A."/>
            <person name="Liang C."/>
            <person name="Lipzen A."/>
            <person name="Lutzoni F."/>
            <person name="Magnuson J."/>
            <person name="Mondo S."/>
            <person name="Nolan M."/>
            <person name="Ohm R."/>
            <person name="Pangilinan J."/>
            <person name="Park H.-J."/>
            <person name="Ramirez L."/>
            <person name="Alfaro M."/>
            <person name="Sun H."/>
            <person name="Tritt A."/>
            <person name="Yoshinaga Y."/>
            <person name="Zwiers L.-H."/>
            <person name="Turgeon B."/>
            <person name="Goodwin S."/>
            <person name="Spatafora J."/>
            <person name="Crous P."/>
            <person name="Grigoriev I."/>
        </authorList>
    </citation>
    <scope>NUCLEOTIDE SEQUENCE</scope>
    <source>
        <strain evidence="3">CBS 473.64</strain>
    </source>
</reference>
<evidence type="ECO:0000256" key="1">
    <source>
        <dbReference type="SAM" id="Coils"/>
    </source>
</evidence>
<feature type="compositionally biased region" description="Polar residues" evidence="2">
    <location>
        <begin position="255"/>
        <end position="268"/>
    </location>
</feature>
<feature type="compositionally biased region" description="Acidic residues" evidence="2">
    <location>
        <begin position="206"/>
        <end position="242"/>
    </location>
</feature>
<proteinExistence type="predicted"/>
<dbReference type="OrthoDB" id="10635771at2759"/>
<evidence type="ECO:0000313" key="3">
    <source>
        <dbReference type="EMBL" id="KAF2643209.1"/>
    </source>
</evidence>
<evidence type="ECO:0000313" key="4">
    <source>
        <dbReference type="Proteomes" id="UP000799753"/>
    </source>
</evidence>
<name>A0A6A6S651_9PLEO</name>
<dbReference type="AlphaFoldDB" id="A0A6A6S651"/>
<feature type="region of interest" description="Disordered" evidence="2">
    <location>
        <begin position="312"/>
        <end position="374"/>
    </location>
</feature>
<sequence>MTLPVDPTKAVFENIRKGLCSAILRLDQTETDRAIDLVKQFEDDEGTAKAHKAALAAKDELWEGFIEQKIRDVKAECEANINIIQTNNTPTTANDTTIRDLEAEHRATIDNMTRSYAQTIQAIKSECNEKIRTVETEKQMAAASEDAFHNLEAKHKAEIEEMQKEREEFQKMLLDNNDRLTEENIRLKTIADAVKADNIWDLHDSEDNDSEDNDSEDNDSEDNDSEDNDSEDNDSEDNDSDQDTNASVDEKENDTFTVDSYANNPANDQENKEPLGPVCVTVSESPSPFRDEPLEEYFDAGEAWNNRQLRYIDGPEVSPTAGRTSSVRKRAREEQDETATAAESPTRQKRHCVVAGTEASTPRRKLRFRGGSRK</sequence>
<keyword evidence="4" id="KW-1185">Reference proteome</keyword>
<protein>
    <submittedName>
        <fullName evidence="3">Uncharacterized protein</fullName>
    </submittedName>
</protein>
<feature type="region of interest" description="Disordered" evidence="2">
    <location>
        <begin position="201"/>
        <end position="291"/>
    </location>
</feature>
<dbReference type="Proteomes" id="UP000799753">
    <property type="component" value="Unassembled WGS sequence"/>
</dbReference>
<keyword evidence="1" id="KW-0175">Coiled coil</keyword>
<feature type="compositionally biased region" description="Basic residues" evidence="2">
    <location>
        <begin position="362"/>
        <end position="374"/>
    </location>
</feature>
<feature type="coiled-coil region" evidence="1">
    <location>
        <begin position="148"/>
        <end position="179"/>
    </location>
</feature>
<dbReference type="EMBL" id="MU006780">
    <property type="protein sequence ID" value="KAF2643209.1"/>
    <property type="molecule type" value="Genomic_DNA"/>
</dbReference>
<evidence type="ECO:0000256" key="2">
    <source>
        <dbReference type="SAM" id="MobiDB-lite"/>
    </source>
</evidence>
<gene>
    <name evidence="3" type="ORF">P280DRAFT_467277</name>
</gene>
<organism evidence="3 4">
    <name type="scientific">Massarina eburnea CBS 473.64</name>
    <dbReference type="NCBI Taxonomy" id="1395130"/>
    <lineage>
        <taxon>Eukaryota</taxon>
        <taxon>Fungi</taxon>
        <taxon>Dikarya</taxon>
        <taxon>Ascomycota</taxon>
        <taxon>Pezizomycotina</taxon>
        <taxon>Dothideomycetes</taxon>
        <taxon>Pleosporomycetidae</taxon>
        <taxon>Pleosporales</taxon>
        <taxon>Massarineae</taxon>
        <taxon>Massarinaceae</taxon>
        <taxon>Massarina</taxon>
    </lineage>
</organism>